<feature type="transmembrane region" description="Helical" evidence="1">
    <location>
        <begin position="611"/>
        <end position="635"/>
    </location>
</feature>
<keyword evidence="1" id="KW-0812">Transmembrane</keyword>
<dbReference type="InterPro" id="IPR000873">
    <property type="entry name" value="AMP-dep_synth/lig_dom"/>
</dbReference>
<feature type="domain" description="Carrier" evidence="3">
    <location>
        <begin position="480"/>
        <end position="521"/>
    </location>
</feature>
<evidence type="ECO:0000313" key="5">
    <source>
        <dbReference type="Proteomes" id="UP001241758"/>
    </source>
</evidence>
<dbReference type="InterPro" id="IPR009081">
    <property type="entry name" value="PP-bd_ACP"/>
</dbReference>
<reference evidence="4 5" key="1">
    <citation type="submission" date="2023-05" db="EMBL/GenBank/DDBJ databases">
        <title>Actinoplanes sp. NEAU-A12 genome sequencing.</title>
        <authorList>
            <person name="Wang Z.-S."/>
        </authorList>
    </citation>
    <scope>NUCLEOTIDE SEQUENCE [LARGE SCALE GENOMIC DNA]</scope>
    <source>
        <strain evidence="4 5">NEAU-A12</strain>
    </source>
</reference>
<proteinExistence type="predicted"/>
<keyword evidence="1" id="KW-0472">Membrane</keyword>
<dbReference type="InterPro" id="IPR050237">
    <property type="entry name" value="ATP-dep_AMP-bd_enzyme"/>
</dbReference>
<protein>
    <submittedName>
        <fullName evidence="4">AMP-binding protein</fullName>
    </submittedName>
</protein>
<dbReference type="InterPro" id="IPR042099">
    <property type="entry name" value="ANL_N_sf"/>
</dbReference>
<dbReference type="PANTHER" id="PTHR43767">
    <property type="entry name" value="LONG-CHAIN-FATTY-ACID--COA LIGASE"/>
    <property type="match status" value="1"/>
</dbReference>
<dbReference type="SUPFAM" id="SSF47336">
    <property type="entry name" value="ACP-like"/>
    <property type="match status" value="1"/>
</dbReference>
<dbReference type="Gene3D" id="1.10.1200.10">
    <property type="entry name" value="ACP-like"/>
    <property type="match status" value="1"/>
</dbReference>
<keyword evidence="5" id="KW-1185">Reference proteome</keyword>
<evidence type="ECO:0000256" key="1">
    <source>
        <dbReference type="SAM" id="Phobius"/>
    </source>
</evidence>
<name>A0ABT6WWP1_9ACTN</name>
<evidence type="ECO:0000313" key="4">
    <source>
        <dbReference type="EMBL" id="MDI6104168.1"/>
    </source>
</evidence>
<dbReference type="SUPFAM" id="SSF56801">
    <property type="entry name" value="Acetyl-CoA synthetase-like"/>
    <property type="match status" value="1"/>
</dbReference>
<evidence type="ECO:0000259" key="3">
    <source>
        <dbReference type="Pfam" id="PF00550"/>
    </source>
</evidence>
<gene>
    <name evidence="4" type="ORF">QLQ12_36820</name>
</gene>
<evidence type="ECO:0000259" key="2">
    <source>
        <dbReference type="Pfam" id="PF00501"/>
    </source>
</evidence>
<dbReference type="PANTHER" id="PTHR43767:SF10">
    <property type="entry name" value="SURFACTIN SYNTHASE SUBUNIT 1"/>
    <property type="match status" value="1"/>
</dbReference>
<sequence length="850" mass="92030">MLPQDLDTPAPHPLLGRSLASFGDRTALVTADEEISYRELSLRVARTARGLGGGRRFVLMVGANSVDAVVTYLAVLAGGHVPMLVPDDDAVIASLTAAYDPDVVCRPVGGRWRTTQRRPGSATVLHPDLGLLLSTSGSTGSPKLVRLSYDNLRANAEAIAEYLGIRETDRAVTTLPLSYCYGLSVLHSHLVRGAGVVLTGLSVADACFWELFRRARGTCLAGVPYTFALLDRVGFAEMDLPGLRYVTQAGGRMNPEQVRRYAELGRRRGWDLFVMYGQTEATARMAYLPPDRALMSPEAIGVPVPGGDLRLEPLDTGDDPEIGELVYRGPNVMLGYAECPADLSLGRTVHELFTGDLARRRDDGLFQIVGRRSRFAKVFGLRLDLQRLEAGLEADGVRSCCVATDEQVVVAVEEGARAGTVRRLVASRCGVPVRAVRVIALPELPVLTSGKVDLQAVTALARGETPATPAPPADPAGVDLRAVYAELLDRADVTDDSTFVGLGGDSLSYVEMSVRLEQILGPLPVGWHTMPIARLRAGAAEVPAGSRRRRTLDTTVALRAVAIVLIVGTHIQLFTVRGGAHLLLAVAGFGFARFHLADVPHRRRLRHVSSSIARIAVPCMLYLVPVVLLDSSYSWQNVLLLNEALGPRVGPQRDFWFIENLVYTLLALLALLALPMVDRFERRMPFALPLGLLALGLAVRYDVIPVSPWDHLATPARLFWFFALGWAAGKATTVRRRLLLTVLAPLTVLGYFDTPLRESVIIIGFTALVWLPHLPSTALVNRVAGALAGSSLYAYLTHWQVYPLLDDHSKLAALLAALAVGVAFGAAVDRATRWLPRRQPVTAGRSDPPD</sequence>
<keyword evidence="1" id="KW-1133">Transmembrane helix</keyword>
<feature type="transmembrane region" description="Helical" evidence="1">
    <location>
        <begin position="811"/>
        <end position="828"/>
    </location>
</feature>
<dbReference type="Pfam" id="PF00550">
    <property type="entry name" value="PP-binding"/>
    <property type="match status" value="1"/>
</dbReference>
<feature type="transmembrane region" description="Helical" evidence="1">
    <location>
        <begin position="760"/>
        <end position="780"/>
    </location>
</feature>
<feature type="domain" description="AMP-dependent synthetase/ligase" evidence="2">
    <location>
        <begin position="128"/>
        <end position="336"/>
    </location>
</feature>
<feature type="transmembrane region" description="Helical" evidence="1">
    <location>
        <begin position="686"/>
        <end position="706"/>
    </location>
</feature>
<feature type="transmembrane region" description="Helical" evidence="1">
    <location>
        <begin position="655"/>
        <end position="674"/>
    </location>
</feature>
<feature type="transmembrane region" description="Helical" evidence="1">
    <location>
        <begin position="580"/>
        <end position="599"/>
    </location>
</feature>
<dbReference type="Proteomes" id="UP001241758">
    <property type="component" value="Unassembled WGS sequence"/>
</dbReference>
<comment type="caution">
    <text evidence="4">The sequence shown here is derived from an EMBL/GenBank/DDBJ whole genome shotgun (WGS) entry which is preliminary data.</text>
</comment>
<organism evidence="4 5">
    <name type="scientific">Actinoplanes sandaracinus</name>
    <dbReference type="NCBI Taxonomy" id="3045177"/>
    <lineage>
        <taxon>Bacteria</taxon>
        <taxon>Bacillati</taxon>
        <taxon>Actinomycetota</taxon>
        <taxon>Actinomycetes</taxon>
        <taxon>Micromonosporales</taxon>
        <taxon>Micromonosporaceae</taxon>
        <taxon>Actinoplanes</taxon>
    </lineage>
</organism>
<dbReference type="RefSeq" id="WP_282765478.1">
    <property type="nucleotide sequence ID" value="NZ_JASCTH010000031.1"/>
</dbReference>
<feature type="transmembrane region" description="Helical" evidence="1">
    <location>
        <begin position="787"/>
        <end position="805"/>
    </location>
</feature>
<dbReference type="InterPro" id="IPR036736">
    <property type="entry name" value="ACP-like_sf"/>
</dbReference>
<dbReference type="Gene3D" id="3.40.50.12780">
    <property type="entry name" value="N-terminal domain of ligase-like"/>
    <property type="match status" value="1"/>
</dbReference>
<dbReference type="Pfam" id="PF00501">
    <property type="entry name" value="AMP-binding"/>
    <property type="match status" value="1"/>
</dbReference>
<accession>A0ABT6WWP1</accession>
<dbReference type="EMBL" id="JASCTH010000031">
    <property type="protein sequence ID" value="MDI6104168.1"/>
    <property type="molecule type" value="Genomic_DNA"/>
</dbReference>